<dbReference type="OrthoDB" id="9996188at2"/>
<dbReference type="InterPro" id="IPR057548">
    <property type="entry name" value="S-AdoMet_lyase-like"/>
</dbReference>
<dbReference type="AlphaFoldDB" id="A0A1M7JTD1"/>
<dbReference type="RefSeq" id="WP_073045318.1">
    <property type="nucleotide sequence ID" value="NZ_FOLF01000007.1"/>
</dbReference>
<sequence length="189" mass="21354">MKNIEILLPAFEIEDLVEEQAVAKAPTPQAEEIDLSILPVNASLNRAVYWINKTDCANITAWRSGNKRAVNDANNRELQETLRAMGYGIIKLQGFYAEVGHDVSKENSFLVFDQNNDPNFYENLYKLSEKFNQDCFLYKAAEEDVAYLIGTNEDFIRDNGERIEAGRLRIGSLSAKAYSEIGSGRISFE</sequence>
<name>A0A1M7JTD1_XYLRU</name>
<dbReference type="EMBL" id="FRCJ01000004">
    <property type="protein sequence ID" value="SHM56165.1"/>
    <property type="molecule type" value="Genomic_DNA"/>
</dbReference>
<accession>A0A1M7JTD1</accession>
<gene>
    <name evidence="1" type="ORF">SAMN04488494_2162</name>
</gene>
<dbReference type="Proteomes" id="UP000184280">
    <property type="component" value="Unassembled WGS sequence"/>
</dbReference>
<reference evidence="1 2" key="1">
    <citation type="submission" date="2016-11" db="EMBL/GenBank/DDBJ databases">
        <authorList>
            <person name="Jaros S."/>
            <person name="Januszkiewicz K."/>
            <person name="Wedrychowicz H."/>
        </authorList>
    </citation>
    <scope>NUCLEOTIDE SEQUENCE [LARGE SCALE GENOMIC DNA]</scope>
    <source>
        <strain evidence="1 2">BPI-34</strain>
    </source>
</reference>
<evidence type="ECO:0000313" key="1">
    <source>
        <dbReference type="EMBL" id="SHM56165.1"/>
    </source>
</evidence>
<evidence type="ECO:0000313" key="2">
    <source>
        <dbReference type="Proteomes" id="UP000184280"/>
    </source>
</evidence>
<organism evidence="1 2">
    <name type="scientific">Xylanibacter ruminicola</name>
    <name type="common">Prevotella ruminicola</name>
    <dbReference type="NCBI Taxonomy" id="839"/>
    <lineage>
        <taxon>Bacteria</taxon>
        <taxon>Pseudomonadati</taxon>
        <taxon>Bacteroidota</taxon>
        <taxon>Bacteroidia</taxon>
        <taxon>Bacteroidales</taxon>
        <taxon>Prevotellaceae</taxon>
        <taxon>Xylanibacter</taxon>
    </lineage>
</organism>
<proteinExistence type="predicted"/>
<dbReference type="Pfam" id="PF23780">
    <property type="entry name" value="S-AdoMet_lyase"/>
    <property type="match status" value="1"/>
</dbReference>
<protein>
    <submittedName>
        <fullName evidence="1">Uncharacterized protein</fullName>
    </submittedName>
</protein>